<reference evidence="1" key="1">
    <citation type="submission" date="2020-06" db="EMBL/GenBank/DDBJ databases">
        <authorList>
            <person name="Li T."/>
            <person name="Hu X."/>
            <person name="Zhang T."/>
            <person name="Song X."/>
            <person name="Zhang H."/>
            <person name="Dai N."/>
            <person name="Sheng W."/>
            <person name="Hou X."/>
            <person name="Wei L."/>
        </authorList>
    </citation>
    <scope>NUCLEOTIDE SEQUENCE</scope>
    <source>
        <strain evidence="1">KEN1</strain>
        <tissue evidence="1">Leaf</tissue>
    </source>
</reference>
<dbReference type="EMBL" id="JACGWN010000012">
    <property type="protein sequence ID" value="KAL0416425.1"/>
    <property type="molecule type" value="Genomic_DNA"/>
</dbReference>
<comment type="caution">
    <text evidence="1">The sequence shown here is derived from an EMBL/GenBank/DDBJ whole genome shotgun (WGS) entry which is preliminary data.</text>
</comment>
<proteinExistence type="predicted"/>
<dbReference type="InterPro" id="IPR011992">
    <property type="entry name" value="EF-hand-dom_pair"/>
</dbReference>
<accession>A0AAW2UGF7</accession>
<gene>
    <name evidence="1" type="ORF">Slati_3474400</name>
</gene>
<dbReference type="AlphaFoldDB" id="A0AAW2UGF7"/>
<name>A0AAW2UGF7_9LAMI</name>
<sequence>FISTKNQNGKVTVGDLPSLLAKLKRFNGIFDEEEIRQGLGESHSDMNDEVDFEGFLRSYLEFYEKTQNHYANCARSNIRAPFRHLHGLMPSDDTPSRATHCVVGPE</sequence>
<feature type="non-terminal residue" evidence="1">
    <location>
        <position position="1"/>
    </location>
</feature>
<reference evidence="1" key="2">
    <citation type="journal article" date="2024" name="Plant">
        <title>Genomic evolution and insights into agronomic trait innovations of Sesamum species.</title>
        <authorList>
            <person name="Miao H."/>
            <person name="Wang L."/>
            <person name="Qu L."/>
            <person name="Liu H."/>
            <person name="Sun Y."/>
            <person name="Le M."/>
            <person name="Wang Q."/>
            <person name="Wei S."/>
            <person name="Zheng Y."/>
            <person name="Lin W."/>
            <person name="Duan Y."/>
            <person name="Cao H."/>
            <person name="Xiong S."/>
            <person name="Wang X."/>
            <person name="Wei L."/>
            <person name="Li C."/>
            <person name="Ma Q."/>
            <person name="Ju M."/>
            <person name="Zhao R."/>
            <person name="Li G."/>
            <person name="Mu C."/>
            <person name="Tian Q."/>
            <person name="Mei H."/>
            <person name="Zhang T."/>
            <person name="Gao T."/>
            <person name="Zhang H."/>
        </authorList>
    </citation>
    <scope>NUCLEOTIDE SEQUENCE</scope>
    <source>
        <strain evidence="1">KEN1</strain>
    </source>
</reference>
<organism evidence="1">
    <name type="scientific">Sesamum latifolium</name>
    <dbReference type="NCBI Taxonomy" id="2727402"/>
    <lineage>
        <taxon>Eukaryota</taxon>
        <taxon>Viridiplantae</taxon>
        <taxon>Streptophyta</taxon>
        <taxon>Embryophyta</taxon>
        <taxon>Tracheophyta</taxon>
        <taxon>Spermatophyta</taxon>
        <taxon>Magnoliopsida</taxon>
        <taxon>eudicotyledons</taxon>
        <taxon>Gunneridae</taxon>
        <taxon>Pentapetalae</taxon>
        <taxon>asterids</taxon>
        <taxon>lamiids</taxon>
        <taxon>Lamiales</taxon>
        <taxon>Pedaliaceae</taxon>
        <taxon>Sesamum</taxon>
    </lineage>
</organism>
<protein>
    <submittedName>
        <fullName evidence="1">Fimbrin-1</fullName>
    </submittedName>
</protein>
<dbReference type="SUPFAM" id="SSF47473">
    <property type="entry name" value="EF-hand"/>
    <property type="match status" value="1"/>
</dbReference>
<evidence type="ECO:0000313" key="1">
    <source>
        <dbReference type="EMBL" id="KAL0416425.1"/>
    </source>
</evidence>